<keyword evidence="3" id="KW-0472">Membrane</keyword>
<dbReference type="PROSITE" id="PS00290">
    <property type="entry name" value="IG_MHC"/>
    <property type="match status" value="2"/>
</dbReference>
<dbReference type="Ensembl" id="ENSAMXT00000044209.1">
    <property type="protein sequence ID" value="ENSAMXP00000036963.1"/>
    <property type="gene ID" value="ENSAMXG00000010812.2"/>
</dbReference>
<evidence type="ECO:0000256" key="3">
    <source>
        <dbReference type="SAM" id="Phobius"/>
    </source>
</evidence>
<reference evidence="6" key="1">
    <citation type="submission" date="2013-03" db="EMBL/GenBank/DDBJ databases">
        <authorList>
            <person name="Jeffery W."/>
            <person name="Warren W."/>
            <person name="Wilson R.K."/>
        </authorList>
    </citation>
    <scope>NUCLEOTIDE SEQUENCE</scope>
    <source>
        <strain evidence="6">female</strain>
    </source>
</reference>
<feature type="domain" description="Ig-like" evidence="4">
    <location>
        <begin position="62"/>
        <end position="146"/>
    </location>
</feature>
<dbReference type="PROSITE" id="PS50835">
    <property type="entry name" value="IG_LIKE"/>
    <property type="match status" value="11"/>
</dbReference>
<protein>
    <submittedName>
        <fullName evidence="5">Immunoglobulin heavy constant delta</fullName>
    </submittedName>
</protein>
<keyword evidence="3" id="KW-0812">Transmembrane</keyword>
<dbReference type="InParanoid" id="A0A3B1J3Z5"/>
<dbReference type="SUPFAM" id="SSF48726">
    <property type="entry name" value="Immunoglobulin"/>
    <property type="match status" value="11"/>
</dbReference>
<dbReference type="Bgee" id="ENSAMXG00000010812">
    <property type="expression patterns" value="Expressed in bone element and 13 other cell types or tissues"/>
</dbReference>
<feature type="domain" description="Ig-like" evidence="4">
    <location>
        <begin position="449"/>
        <end position="533"/>
    </location>
</feature>
<dbReference type="InterPro" id="IPR036179">
    <property type="entry name" value="Ig-like_dom_sf"/>
</dbReference>
<feature type="domain" description="Ig-like" evidence="4">
    <location>
        <begin position="251"/>
        <end position="345"/>
    </location>
</feature>
<feature type="domain" description="Ig-like" evidence="4">
    <location>
        <begin position="543"/>
        <end position="637"/>
    </location>
</feature>
<dbReference type="InterPro" id="IPR050380">
    <property type="entry name" value="Immune_Resp_Modulators"/>
</dbReference>
<name>A0A3B1J3Z5_ASTMX</name>
<feature type="domain" description="Ig-like" evidence="4">
    <location>
        <begin position="157"/>
        <end position="241"/>
    </location>
</feature>
<dbReference type="Pfam" id="PF08205">
    <property type="entry name" value="C2-set_2"/>
    <property type="match status" value="2"/>
</dbReference>
<feature type="domain" description="Ig-like" evidence="4">
    <location>
        <begin position="646"/>
        <end position="750"/>
    </location>
</feature>
<dbReference type="Pfam" id="PF07654">
    <property type="entry name" value="C1-set"/>
    <property type="match status" value="6"/>
</dbReference>
<evidence type="ECO:0000256" key="1">
    <source>
        <dbReference type="ARBA" id="ARBA00023157"/>
    </source>
</evidence>
<dbReference type="InterPro" id="IPR013162">
    <property type="entry name" value="CD80_C2-set"/>
</dbReference>
<feature type="domain" description="Ig-like" evidence="4">
    <location>
        <begin position="354"/>
        <end position="442"/>
    </location>
</feature>
<dbReference type="PANTHER" id="PTHR23411">
    <property type="entry name" value="TAPASIN"/>
    <property type="match status" value="1"/>
</dbReference>
<feature type="transmembrane region" description="Helical" evidence="3">
    <location>
        <begin position="1170"/>
        <end position="1193"/>
    </location>
</feature>
<dbReference type="AlphaFoldDB" id="A0A3B1J3Z5"/>
<feature type="domain" description="Ig-like" evidence="4">
    <location>
        <begin position="1068"/>
        <end position="1142"/>
    </location>
</feature>
<feature type="domain" description="Ig-like" evidence="4">
    <location>
        <begin position="948"/>
        <end position="1046"/>
    </location>
</feature>
<keyword evidence="2" id="KW-0393">Immunoglobulin domain</keyword>
<sequence>MESDTKMTSDNSGSKTQLITSTLTLNALDWEKNLKVKCRVIQPCNNIHEETVIILDVPVKTPTVEIRRPLEGDNAVLECSARDLPSGEVSVTFLTNTGHQFPEVTYVDLPRGQSTLITRFTIPTSHQKKEHSFKCKVQQSPSRDWQSGFTGNIFGEPSVEVLMVPNTGKTDQTLVCYGTGLNPTITWKPTSVETAKTVMQAADGRVKVSSQINAPRPKWNEGEVYTCQVTDLRKSVQKSISVCTASEPITPLINLRKPRLAAAKRGSEQITATCSVEAAPNTKVSWVLNGNVKEGSTSQPVDKPGSKTQVFTGTLTLKASEWEKHQNVQCLVKQPCSSEHQETVNILDVPVKTPTVEIRRPLEGDNAVLECSARDLPSGEVSVTFLTNTGHQFPEVTYVDLPRGQSTLITRFTIPASHQKKEHSFKCKVQQSPSRDWQSSFTGNIFGEPSVELLMVPNTGKTDQTLVCYGTGLNPTITWKPTSVETAKTVMQAADGRVKVSSQIIVRQLKWNEGEEYTCQVTDQRKSVEKSISVCTASEPITPLINLEKPRLAAAKRGSEQITATCSVEAAPNTKVSWVLNGNVKEGSTSQPVDKPGSKTQVITSTLTLKASEWEKHQNVQCLVKQPCSSEHQETVNILDVPVKTPTVQIRRSLADVLKGDYAVLECSARDLPSGEVSVTFLTNTGHQFPEVTYVDLPRGQSTLITRFTIPASHQKKEYSFTCKVQQSPSKHWPSGFTGNIFGESSVELSVVPRNPDSEAQTLQCYGTGFNPNITWLAGSKEKNAVAQETTMQADGRVKVSSYVTVPLDEWREGVVYTCKINDFSTVWKSISDCKVGEHLAQPPQQYLWGPSFTVMKSDGHAPVTCLVIAHKVKDFTITWRVENRVTSQGVIPESPRNHNNGSQSVQSVLMLSKQLWDKYDVSCEVKHRCINKAQYVNISKIRDPKRPTVQVFKPSDSDFSDSHDSTLLCLITGFYPADISVHWGLNGRKLPASRWNNSPLGSHSSGREFSMHSALTLPESEREHGAFSCIVEHQSSSNPIISTVDSIHASVINSVPSVELMKARDELVCLVDDYSPSAINITWLLDGVKVPHKHTTRPAKGPDGKFSVKSQLHVLASEWAPGSKYTCLVQHVTGSYTQNISKEEIIEQNIYYNENLSDAIVEDTAEETWNMACAFIALFLLSLIYGCSVTLVKVNTARPARPFHSRDFR</sequence>
<accession>A0A3B1J3Z5</accession>
<dbReference type="SMART" id="SM00407">
    <property type="entry name" value="IGc1"/>
    <property type="match status" value="8"/>
</dbReference>
<evidence type="ECO:0000313" key="6">
    <source>
        <dbReference type="Proteomes" id="UP000018467"/>
    </source>
</evidence>
<keyword evidence="6" id="KW-1185">Reference proteome</keyword>
<dbReference type="STRING" id="7994.ENSAMXP00000036963"/>
<reference evidence="6" key="2">
    <citation type="journal article" date="2014" name="Nat. Commun.">
        <title>The cavefish genome reveals candidate genes for eye loss.</title>
        <authorList>
            <person name="McGaugh S.E."/>
            <person name="Gross J.B."/>
            <person name="Aken B."/>
            <person name="Blin M."/>
            <person name="Borowsky R."/>
            <person name="Chalopin D."/>
            <person name="Hinaux H."/>
            <person name="Jeffery W.R."/>
            <person name="Keene A."/>
            <person name="Ma L."/>
            <person name="Minx P."/>
            <person name="Murphy D."/>
            <person name="O'Quin K.E."/>
            <person name="Retaux S."/>
            <person name="Rohner N."/>
            <person name="Searle S.M."/>
            <person name="Stahl B.A."/>
            <person name="Tabin C."/>
            <person name="Volff J.N."/>
            <person name="Yoshizawa M."/>
            <person name="Warren W.C."/>
        </authorList>
    </citation>
    <scope>NUCLEOTIDE SEQUENCE [LARGE SCALE GENOMIC DNA]</scope>
    <source>
        <strain evidence="6">female</strain>
    </source>
</reference>
<dbReference type="GeneTree" id="ENSGT00940000163371"/>
<dbReference type="CDD" id="cd00098">
    <property type="entry name" value="IgC1"/>
    <property type="match status" value="3"/>
</dbReference>
<feature type="domain" description="Ig-like" evidence="4">
    <location>
        <begin position="757"/>
        <end position="832"/>
    </location>
</feature>
<evidence type="ECO:0000256" key="2">
    <source>
        <dbReference type="ARBA" id="ARBA00023319"/>
    </source>
</evidence>
<dbReference type="InterPro" id="IPR003597">
    <property type="entry name" value="Ig_C1-set"/>
</dbReference>
<reference evidence="5" key="3">
    <citation type="submission" date="2025-08" db="UniProtKB">
        <authorList>
            <consortium name="Ensembl"/>
        </authorList>
    </citation>
    <scope>IDENTIFICATION</scope>
</reference>
<organism evidence="5 6">
    <name type="scientific">Astyanax mexicanus</name>
    <name type="common">Blind cave fish</name>
    <name type="synonym">Astyanax fasciatus mexicanus</name>
    <dbReference type="NCBI Taxonomy" id="7994"/>
    <lineage>
        <taxon>Eukaryota</taxon>
        <taxon>Metazoa</taxon>
        <taxon>Chordata</taxon>
        <taxon>Craniata</taxon>
        <taxon>Vertebrata</taxon>
        <taxon>Euteleostomi</taxon>
        <taxon>Actinopterygii</taxon>
        <taxon>Neopterygii</taxon>
        <taxon>Teleostei</taxon>
        <taxon>Ostariophysi</taxon>
        <taxon>Characiformes</taxon>
        <taxon>Characoidei</taxon>
        <taxon>Acestrorhamphidae</taxon>
        <taxon>Acestrorhamphinae</taxon>
        <taxon>Astyanax</taxon>
    </lineage>
</organism>
<dbReference type="Proteomes" id="UP000018467">
    <property type="component" value="Unassembled WGS sequence"/>
</dbReference>
<dbReference type="Gene3D" id="2.60.40.10">
    <property type="entry name" value="Immunoglobulins"/>
    <property type="match status" value="11"/>
</dbReference>
<evidence type="ECO:0000313" key="5">
    <source>
        <dbReference type="Ensembl" id="ENSAMXP00000036963.1"/>
    </source>
</evidence>
<dbReference type="InterPro" id="IPR007110">
    <property type="entry name" value="Ig-like_dom"/>
</dbReference>
<keyword evidence="1" id="KW-1015">Disulfide bond</keyword>
<evidence type="ECO:0000259" key="4">
    <source>
        <dbReference type="PROSITE" id="PS50835"/>
    </source>
</evidence>
<dbReference type="InterPro" id="IPR003006">
    <property type="entry name" value="Ig/MHC_CS"/>
</dbReference>
<proteinExistence type="predicted"/>
<feature type="domain" description="Ig-like" evidence="4">
    <location>
        <begin position="844"/>
        <end position="940"/>
    </location>
</feature>
<reference evidence="5" key="4">
    <citation type="submission" date="2025-09" db="UniProtKB">
        <authorList>
            <consortium name="Ensembl"/>
        </authorList>
    </citation>
    <scope>IDENTIFICATION</scope>
</reference>
<dbReference type="InterPro" id="IPR013783">
    <property type="entry name" value="Ig-like_fold"/>
</dbReference>
<keyword evidence="3" id="KW-1133">Transmembrane helix</keyword>